<dbReference type="AlphaFoldDB" id="A0A4P6XP68"/>
<evidence type="ECO:0000256" key="1">
    <source>
        <dbReference type="ARBA" id="ARBA00004123"/>
    </source>
</evidence>
<reference evidence="8" key="1">
    <citation type="submission" date="2019-03" db="EMBL/GenBank/DDBJ databases">
        <title>Snf2 controls pulcherriminic acid biosynthesis and connects pigmentation and antifungal activity of the yeast Metschnikowia pulcherrima.</title>
        <authorList>
            <person name="Gore-Lloyd D."/>
            <person name="Sumann I."/>
            <person name="Brachmann A.O."/>
            <person name="Schneeberger K."/>
            <person name="Ortiz-Merino R.A."/>
            <person name="Moreno-Beltran M."/>
            <person name="Schlaefli M."/>
            <person name="Kirner P."/>
            <person name="Santos Kron A."/>
            <person name="Wolfe K.H."/>
            <person name="Piel J."/>
            <person name="Ahrens C.H."/>
            <person name="Henk D."/>
            <person name="Freimoser F.M."/>
        </authorList>
    </citation>
    <scope>NUCLEOTIDE SEQUENCE [LARGE SCALE GENOMIC DNA]</scope>
    <source>
        <strain evidence="8">APC 1.2</strain>
    </source>
</reference>
<feature type="compositionally biased region" description="Basic and acidic residues" evidence="5">
    <location>
        <begin position="209"/>
        <end position="226"/>
    </location>
</feature>
<dbReference type="GO" id="GO:0006325">
    <property type="term" value="P:chromatin organization"/>
    <property type="evidence" value="ECO:0007669"/>
    <property type="project" value="UniProtKB-KW"/>
</dbReference>
<evidence type="ECO:0000256" key="2">
    <source>
        <dbReference type="ARBA" id="ARBA00022853"/>
    </source>
</evidence>
<dbReference type="GO" id="GO:0005634">
    <property type="term" value="C:nucleus"/>
    <property type="evidence" value="ECO:0007669"/>
    <property type="project" value="UniProtKB-SubCell"/>
</dbReference>
<organism evidence="7 8">
    <name type="scientific">Metschnikowia aff. pulcherrima</name>
    <dbReference type="NCBI Taxonomy" id="2163413"/>
    <lineage>
        <taxon>Eukaryota</taxon>
        <taxon>Fungi</taxon>
        <taxon>Dikarya</taxon>
        <taxon>Ascomycota</taxon>
        <taxon>Saccharomycotina</taxon>
        <taxon>Pichiomycetes</taxon>
        <taxon>Metschnikowiaceae</taxon>
        <taxon>Metschnikowia</taxon>
    </lineage>
</organism>
<dbReference type="InterPro" id="IPR021581">
    <property type="entry name" value="Tscrpt_reg_Lge1"/>
</dbReference>
<gene>
    <name evidence="7" type="primary">MPUL0B07980</name>
    <name evidence="7" type="ORF">METSCH_B07980</name>
</gene>
<name>A0A4P6XP68_9ASCO</name>
<comment type="subcellular location">
    <subcellularLocation>
        <location evidence="1">Nucleus</location>
    </subcellularLocation>
</comment>
<feature type="compositionally biased region" description="Basic and acidic residues" evidence="5">
    <location>
        <begin position="184"/>
        <end position="200"/>
    </location>
</feature>
<protein>
    <submittedName>
        <fullName evidence="7">Transcriptional regulatory protein LGE1</fullName>
    </submittedName>
</protein>
<dbReference type="CDD" id="cd22897">
    <property type="entry name" value="Lge1"/>
    <property type="match status" value="1"/>
</dbReference>
<feature type="compositionally biased region" description="Basic and acidic residues" evidence="5">
    <location>
        <begin position="238"/>
        <end position="256"/>
    </location>
</feature>
<dbReference type="STRING" id="2163413.A0A4P6XP68"/>
<proteinExistence type="predicted"/>
<sequence>MSGSGSYFPNGDHRGSNRYDSYYDRSADPRDSRGRGGYRGSRGYDHYSGNYRGRSRGYGRPERHYGHRDDYRDSRDHGDSRDGPRGYRDSRGSGYRGDDSPRHGPRDPYHRDSHSRESTYSRENSGEGIRELSRDTRHDLRESSRSDSYPRNDTRAWDETNASRGPNASSFDRSDSYEQQGSLDRSETHDRNDVHFRNDTVSRNGPYTKSDHTEDKARPEPAERPRPVGPALSSEVPSRTEDRGPELDDRRYERPRPLIRGPRGSAYGPKRPSDAGPGFHRGSGGSVGSVASGGITPTSGMSTPAEIPGGPRDVSKKPAVPTFTNPWISLLRLGEGKTAARLEQNHKELAAVNNKLAELQSEKIKLTCALSTLEVYAKRDALNSEICSEKLDEFTYL</sequence>
<evidence type="ECO:0000259" key="6">
    <source>
        <dbReference type="Pfam" id="PF11488"/>
    </source>
</evidence>
<feature type="compositionally biased region" description="Basic and acidic residues" evidence="5">
    <location>
        <begin position="59"/>
        <end position="158"/>
    </location>
</feature>
<evidence type="ECO:0000313" key="8">
    <source>
        <dbReference type="Proteomes" id="UP000292447"/>
    </source>
</evidence>
<dbReference type="Proteomes" id="UP000292447">
    <property type="component" value="Chromosome II"/>
</dbReference>
<evidence type="ECO:0000256" key="3">
    <source>
        <dbReference type="ARBA" id="ARBA00023242"/>
    </source>
</evidence>
<keyword evidence="3" id="KW-0539">Nucleus</keyword>
<accession>A0A4P6XP68</accession>
<feature type="region of interest" description="Disordered" evidence="5">
    <location>
        <begin position="1"/>
        <end position="319"/>
    </location>
</feature>
<dbReference type="EMBL" id="CP034457">
    <property type="protein sequence ID" value="QBM87591.1"/>
    <property type="molecule type" value="Genomic_DNA"/>
</dbReference>
<keyword evidence="4" id="KW-0175">Coiled coil</keyword>
<evidence type="ECO:0000256" key="4">
    <source>
        <dbReference type="SAM" id="Coils"/>
    </source>
</evidence>
<keyword evidence="2" id="KW-0156">Chromatin regulator</keyword>
<keyword evidence="8" id="KW-1185">Reference proteome</keyword>
<evidence type="ECO:0000256" key="5">
    <source>
        <dbReference type="SAM" id="MobiDB-lite"/>
    </source>
</evidence>
<evidence type="ECO:0000313" key="7">
    <source>
        <dbReference type="EMBL" id="QBM87591.1"/>
    </source>
</evidence>
<feature type="coiled-coil region" evidence="4">
    <location>
        <begin position="339"/>
        <end position="369"/>
    </location>
</feature>
<feature type="compositionally biased region" description="Basic and acidic residues" evidence="5">
    <location>
        <begin position="11"/>
        <end position="34"/>
    </location>
</feature>
<dbReference type="Pfam" id="PF11488">
    <property type="entry name" value="Lge1"/>
    <property type="match status" value="1"/>
</dbReference>
<feature type="compositionally biased region" description="Polar residues" evidence="5">
    <location>
        <begin position="160"/>
        <end position="183"/>
    </location>
</feature>
<feature type="domain" description="Transcription regulator LGE1 helical region" evidence="6">
    <location>
        <begin position="325"/>
        <end position="395"/>
    </location>
</feature>